<dbReference type="PANTHER" id="PTHR37526:SF1">
    <property type="entry name" value="PROTEIN TUSB"/>
    <property type="match status" value="1"/>
</dbReference>
<dbReference type="Pfam" id="PF04077">
    <property type="entry name" value="DsrH"/>
    <property type="match status" value="1"/>
</dbReference>
<dbReference type="Gene3D" id="3.40.1260.10">
    <property type="entry name" value="DsrEFH-like"/>
    <property type="match status" value="1"/>
</dbReference>
<dbReference type="RefSeq" id="WP_306101954.1">
    <property type="nucleotide sequence ID" value="NZ_CP162601.1"/>
</dbReference>
<dbReference type="NCBIfam" id="TIGR03011">
    <property type="entry name" value="sulf_tusB_dsrH"/>
    <property type="match status" value="1"/>
</dbReference>
<dbReference type="SUPFAM" id="SSF75169">
    <property type="entry name" value="DsrEFH-like"/>
    <property type="match status" value="1"/>
</dbReference>
<gene>
    <name evidence="1" type="primary">tusB</name>
    <name evidence="1" type="ORF">AB0763_01180</name>
</gene>
<organism evidence="1">
    <name type="scientific">Vibrio sp. HB236076</name>
    <dbReference type="NCBI Taxonomy" id="3232307"/>
    <lineage>
        <taxon>Bacteria</taxon>
        <taxon>Pseudomonadati</taxon>
        <taxon>Pseudomonadota</taxon>
        <taxon>Gammaproteobacteria</taxon>
        <taxon>Vibrionales</taxon>
        <taxon>Vibrionaceae</taxon>
        <taxon>Vibrio</taxon>
    </lineage>
</organism>
<dbReference type="InterPro" id="IPR027396">
    <property type="entry name" value="DsrEFH-like"/>
</dbReference>
<dbReference type="KEGG" id="vih:AB0763_01180"/>
<dbReference type="PANTHER" id="PTHR37526">
    <property type="entry name" value="PROTEIN TUSB"/>
    <property type="match status" value="1"/>
</dbReference>
<protein>
    <submittedName>
        <fullName evidence="1">Sulfurtransferase complex subunit TusB</fullName>
    </submittedName>
</protein>
<dbReference type="AlphaFoldDB" id="A0AB39HDZ1"/>
<dbReference type="InterPro" id="IPR007215">
    <property type="entry name" value="Sulphur_relay_TusB/DsrH"/>
</dbReference>
<dbReference type="GO" id="GO:1990228">
    <property type="term" value="C:sulfurtransferase complex"/>
    <property type="evidence" value="ECO:0007669"/>
    <property type="project" value="TreeGrafter"/>
</dbReference>
<evidence type="ECO:0000313" key="1">
    <source>
        <dbReference type="EMBL" id="XDK25288.1"/>
    </source>
</evidence>
<reference evidence="1" key="1">
    <citation type="submission" date="2024-07" db="EMBL/GenBank/DDBJ databases">
        <title>Genome Analysis of a Potential Novel Vibrio Species Secreting pH- and Thermo-stable Alginate Lyase and its Application in Producing Alginate Oligosaccharides.</title>
        <authorList>
            <person name="Huang H."/>
            <person name="Bao K."/>
        </authorList>
    </citation>
    <scope>NUCLEOTIDE SEQUENCE</scope>
    <source>
        <strain evidence="1">HB236076</strain>
    </source>
</reference>
<dbReference type="GO" id="GO:0002143">
    <property type="term" value="P:tRNA wobble position uridine thiolation"/>
    <property type="evidence" value="ECO:0007669"/>
    <property type="project" value="InterPro"/>
</dbReference>
<proteinExistence type="predicted"/>
<name>A0AB39HDZ1_9VIBR</name>
<sequence length="91" mass="10327">MLHIVKSQTAIIELMPFISAQDQILLIEEAVYGANPKHEFFPYLNGLDVAVLEADLKARGLCDKVSPQLRKVDYSAWVELTVDHPQSMTWE</sequence>
<dbReference type="EMBL" id="CP162601">
    <property type="protein sequence ID" value="XDK25288.1"/>
    <property type="molecule type" value="Genomic_DNA"/>
</dbReference>
<accession>A0AB39HDZ1</accession>